<sequence length="54" mass="6040">MHDMVAVGEVFCVIVNINRSRQVEIKLQTRVRGHIAQSVRLGRATNGEPCHLSI</sequence>
<organism evidence="1 2">
    <name type="scientific">Laccaria amethystina LaAM-08-1</name>
    <dbReference type="NCBI Taxonomy" id="1095629"/>
    <lineage>
        <taxon>Eukaryota</taxon>
        <taxon>Fungi</taxon>
        <taxon>Dikarya</taxon>
        <taxon>Basidiomycota</taxon>
        <taxon>Agaricomycotina</taxon>
        <taxon>Agaricomycetes</taxon>
        <taxon>Agaricomycetidae</taxon>
        <taxon>Agaricales</taxon>
        <taxon>Agaricineae</taxon>
        <taxon>Hydnangiaceae</taxon>
        <taxon>Laccaria</taxon>
    </lineage>
</organism>
<dbReference type="AlphaFoldDB" id="A0A0C9X0T2"/>
<accession>A0A0C9X0T2</accession>
<gene>
    <name evidence="1" type="ORF">K443DRAFT_347155</name>
</gene>
<dbReference type="Proteomes" id="UP000054477">
    <property type="component" value="Unassembled WGS sequence"/>
</dbReference>
<evidence type="ECO:0000313" key="2">
    <source>
        <dbReference type="Proteomes" id="UP000054477"/>
    </source>
</evidence>
<keyword evidence="2" id="KW-1185">Reference proteome</keyword>
<protein>
    <submittedName>
        <fullName evidence="1">Uncharacterized protein</fullName>
    </submittedName>
</protein>
<proteinExistence type="predicted"/>
<reference evidence="2" key="2">
    <citation type="submission" date="2015-01" db="EMBL/GenBank/DDBJ databases">
        <title>Evolutionary Origins and Diversification of the Mycorrhizal Mutualists.</title>
        <authorList>
            <consortium name="DOE Joint Genome Institute"/>
            <consortium name="Mycorrhizal Genomics Consortium"/>
            <person name="Kohler A."/>
            <person name="Kuo A."/>
            <person name="Nagy L.G."/>
            <person name="Floudas D."/>
            <person name="Copeland A."/>
            <person name="Barry K.W."/>
            <person name="Cichocki N."/>
            <person name="Veneault-Fourrey C."/>
            <person name="LaButti K."/>
            <person name="Lindquist E.A."/>
            <person name="Lipzen A."/>
            <person name="Lundell T."/>
            <person name="Morin E."/>
            <person name="Murat C."/>
            <person name="Riley R."/>
            <person name="Ohm R."/>
            <person name="Sun H."/>
            <person name="Tunlid A."/>
            <person name="Henrissat B."/>
            <person name="Grigoriev I.V."/>
            <person name="Hibbett D.S."/>
            <person name="Martin F."/>
        </authorList>
    </citation>
    <scope>NUCLEOTIDE SEQUENCE [LARGE SCALE GENOMIC DNA]</scope>
    <source>
        <strain evidence="2">LaAM-08-1</strain>
    </source>
</reference>
<name>A0A0C9X0T2_9AGAR</name>
<evidence type="ECO:0000313" key="1">
    <source>
        <dbReference type="EMBL" id="KIJ94893.1"/>
    </source>
</evidence>
<reference evidence="1 2" key="1">
    <citation type="submission" date="2014-04" db="EMBL/GenBank/DDBJ databases">
        <authorList>
            <consortium name="DOE Joint Genome Institute"/>
            <person name="Kuo A."/>
            <person name="Kohler A."/>
            <person name="Nagy L.G."/>
            <person name="Floudas D."/>
            <person name="Copeland A."/>
            <person name="Barry K.W."/>
            <person name="Cichocki N."/>
            <person name="Veneault-Fourrey C."/>
            <person name="LaButti K."/>
            <person name="Lindquist E.A."/>
            <person name="Lipzen A."/>
            <person name="Lundell T."/>
            <person name="Morin E."/>
            <person name="Murat C."/>
            <person name="Sun H."/>
            <person name="Tunlid A."/>
            <person name="Henrissat B."/>
            <person name="Grigoriev I.V."/>
            <person name="Hibbett D.S."/>
            <person name="Martin F."/>
            <person name="Nordberg H.P."/>
            <person name="Cantor M.N."/>
            <person name="Hua S.X."/>
        </authorList>
    </citation>
    <scope>NUCLEOTIDE SEQUENCE [LARGE SCALE GENOMIC DNA]</scope>
    <source>
        <strain evidence="1 2">LaAM-08-1</strain>
    </source>
</reference>
<dbReference type="HOGENOM" id="CLU_3050671_0_0_1"/>
<dbReference type="EMBL" id="KN838775">
    <property type="protein sequence ID" value="KIJ94893.1"/>
    <property type="molecule type" value="Genomic_DNA"/>
</dbReference>